<dbReference type="KEGG" id="prv:G7070_15875"/>
<feature type="signal peptide" evidence="1">
    <location>
        <begin position="1"/>
        <end position="31"/>
    </location>
</feature>
<dbReference type="Pfam" id="PF14200">
    <property type="entry name" value="RicinB_lectin_2"/>
    <property type="match status" value="1"/>
</dbReference>
<feature type="domain" description="Ricin B lectin" evidence="2">
    <location>
        <begin position="73"/>
        <end position="136"/>
    </location>
</feature>
<reference evidence="3 4" key="1">
    <citation type="submission" date="2020-03" db="EMBL/GenBank/DDBJ databases">
        <title>Propioniciclava sp. nov., isolated from Hydrophilus acuminatus.</title>
        <authorList>
            <person name="Hyun D.-W."/>
            <person name="Bae J.-W."/>
        </authorList>
    </citation>
    <scope>NUCLEOTIDE SEQUENCE [LARGE SCALE GENOMIC DNA]</scope>
    <source>
        <strain evidence="3 4">HDW11</strain>
    </source>
</reference>
<organism evidence="3 4">
    <name type="scientific">Propioniciclava coleopterorum</name>
    <dbReference type="NCBI Taxonomy" id="2714937"/>
    <lineage>
        <taxon>Bacteria</taxon>
        <taxon>Bacillati</taxon>
        <taxon>Actinomycetota</taxon>
        <taxon>Actinomycetes</taxon>
        <taxon>Propionibacteriales</taxon>
        <taxon>Propionibacteriaceae</taxon>
        <taxon>Propioniciclava</taxon>
    </lineage>
</organism>
<evidence type="ECO:0000256" key="1">
    <source>
        <dbReference type="SAM" id="SignalP"/>
    </source>
</evidence>
<evidence type="ECO:0000313" key="3">
    <source>
        <dbReference type="EMBL" id="QIK73467.1"/>
    </source>
</evidence>
<dbReference type="SUPFAM" id="SSF50370">
    <property type="entry name" value="Ricin B-like lectins"/>
    <property type="match status" value="1"/>
</dbReference>
<protein>
    <submittedName>
        <fullName evidence="3">RICIN domain-containing protein</fullName>
    </submittedName>
</protein>
<dbReference type="Gene3D" id="2.80.10.50">
    <property type="match status" value="1"/>
</dbReference>
<keyword evidence="4" id="KW-1185">Reference proteome</keyword>
<sequence length="159" mass="17649">MHRTLRLLLTALAGVFLSLSLVITSAPSASAAPGSSSEIRTVGGTQTVCIQASGRYNNVFTQQCWIDRHLGYWSFTKVGGYWRITHKYSGKRLDSNAAGSVYLHAPNTGNYQLWVVQDRGNGQYRLLNRGTGRCLNNGYWLGRVTTQPCSTSKDQLYRI</sequence>
<dbReference type="InterPro" id="IPR000772">
    <property type="entry name" value="Ricin_B_lectin"/>
</dbReference>
<name>A0A6G7YA29_9ACTN</name>
<accession>A0A6G7YA29</accession>
<dbReference type="AlphaFoldDB" id="A0A6G7YA29"/>
<dbReference type="EMBL" id="CP049865">
    <property type="protein sequence ID" value="QIK73467.1"/>
    <property type="molecule type" value="Genomic_DNA"/>
</dbReference>
<dbReference type="RefSeq" id="WP_166234536.1">
    <property type="nucleotide sequence ID" value="NZ_CP049865.1"/>
</dbReference>
<dbReference type="InterPro" id="IPR035992">
    <property type="entry name" value="Ricin_B-like_lectins"/>
</dbReference>
<dbReference type="CDD" id="cd23415">
    <property type="entry name" value="beta-trefoil_Ricin_AH"/>
    <property type="match status" value="1"/>
</dbReference>
<dbReference type="PROSITE" id="PS50231">
    <property type="entry name" value="RICIN_B_LECTIN"/>
    <property type="match status" value="1"/>
</dbReference>
<dbReference type="Proteomes" id="UP000501058">
    <property type="component" value="Chromosome"/>
</dbReference>
<keyword evidence="1" id="KW-0732">Signal</keyword>
<evidence type="ECO:0000259" key="2">
    <source>
        <dbReference type="Pfam" id="PF14200"/>
    </source>
</evidence>
<feature type="chain" id="PRO_5026323527" evidence="1">
    <location>
        <begin position="32"/>
        <end position="159"/>
    </location>
</feature>
<gene>
    <name evidence="3" type="ORF">G7070_15875</name>
</gene>
<proteinExistence type="predicted"/>
<evidence type="ECO:0000313" key="4">
    <source>
        <dbReference type="Proteomes" id="UP000501058"/>
    </source>
</evidence>